<dbReference type="InterPro" id="IPR007757">
    <property type="entry name" value="MT-A70-like"/>
</dbReference>
<dbReference type="Proteomes" id="UP001159363">
    <property type="component" value="Chromosome 4"/>
</dbReference>
<evidence type="ECO:0000313" key="3">
    <source>
        <dbReference type="Proteomes" id="UP001159363"/>
    </source>
</evidence>
<dbReference type="InterPro" id="IPR002052">
    <property type="entry name" value="DNA_methylase_N6_adenine_CS"/>
</dbReference>
<evidence type="ECO:0000313" key="2">
    <source>
        <dbReference type="EMBL" id="KAJ8883411.1"/>
    </source>
</evidence>
<dbReference type="SUPFAM" id="SSF53335">
    <property type="entry name" value="S-adenosyl-L-methionine-dependent methyltransferases"/>
    <property type="match status" value="1"/>
</dbReference>
<keyword evidence="3" id="KW-1185">Reference proteome</keyword>
<gene>
    <name evidence="2" type="ORF">PR048_015254</name>
</gene>
<accession>A0ABQ9HGG3</accession>
<organism evidence="2 3">
    <name type="scientific">Dryococelus australis</name>
    <dbReference type="NCBI Taxonomy" id="614101"/>
    <lineage>
        <taxon>Eukaryota</taxon>
        <taxon>Metazoa</taxon>
        <taxon>Ecdysozoa</taxon>
        <taxon>Arthropoda</taxon>
        <taxon>Hexapoda</taxon>
        <taxon>Insecta</taxon>
        <taxon>Pterygota</taxon>
        <taxon>Neoptera</taxon>
        <taxon>Polyneoptera</taxon>
        <taxon>Phasmatodea</taxon>
        <taxon>Verophasmatodea</taxon>
        <taxon>Anareolatae</taxon>
        <taxon>Phasmatidae</taxon>
        <taxon>Eurycanthinae</taxon>
        <taxon>Dryococelus</taxon>
    </lineage>
</organism>
<dbReference type="PANTHER" id="PTHR12829">
    <property type="entry name" value="N6-ADENOSINE-METHYLTRANSFERASE"/>
    <property type="match status" value="1"/>
</dbReference>
<protein>
    <recommendedName>
        <fullName evidence="4">Methyltransferase-like protein 4</fullName>
    </recommendedName>
</protein>
<comment type="similarity">
    <text evidence="1">Belongs to the MT-A70-like family.</text>
</comment>
<sequence>MSVVFVTEQGWVLSHSCFVNCVYKGVQNQHRFVLNGIFFRLRTPFLKNGQSTNNVFSESINPDGIPRKKRKSSVAVGEELYVGEIAHVRHNAEEIIHAAQKRGYLYYAATEQDLHSNNLEARQAADTFYHKESKHLAGNFHGGNGSNVAVVSIVQGEKYLIPPRCRFFCYDVREMQKHIHLLDDSYDFILLDPPWWNKYIRRKKSKSNSTEGYQMMYDEDVAQLPISSLAASGALVAVWCTNADSHLSAIRNSLFPAWGVTYIGKWFWLKVTCGGQTVCAYSVPPGKQPFEQIVFGWFQIEGRTYPLPEDGKIIVSVPSALHSHKPPLTDVVAKYLPPSPQCLELFARYLLPGYTSWGTEVLKLQQMCLYQQQSS</sequence>
<dbReference type="EMBL" id="JARBHB010000005">
    <property type="protein sequence ID" value="KAJ8883411.1"/>
    <property type="molecule type" value="Genomic_DNA"/>
</dbReference>
<dbReference type="InterPro" id="IPR029063">
    <property type="entry name" value="SAM-dependent_MTases_sf"/>
</dbReference>
<reference evidence="2 3" key="1">
    <citation type="submission" date="2023-02" db="EMBL/GenBank/DDBJ databases">
        <title>LHISI_Scaffold_Assembly.</title>
        <authorList>
            <person name="Stuart O.P."/>
            <person name="Cleave R."/>
            <person name="Magrath M.J.L."/>
            <person name="Mikheyev A.S."/>
        </authorList>
    </citation>
    <scope>NUCLEOTIDE SEQUENCE [LARGE SCALE GENOMIC DNA]</scope>
    <source>
        <strain evidence="2">Daus_M_001</strain>
        <tissue evidence="2">Leg muscle</tissue>
    </source>
</reference>
<dbReference type="PANTHER" id="PTHR12829:SF4">
    <property type="entry name" value="N(6)-ADENINE-SPECIFIC METHYLTRANSFERASE METTL4"/>
    <property type="match status" value="1"/>
</dbReference>
<proteinExistence type="inferred from homology"/>
<dbReference type="Pfam" id="PF05063">
    <property type="entry name" value="MT-A70"/>
    <property type="match status" value="1"/>
</dbReference>
<evidence type="ECO:0000256" key="1">
    <source>
        <dbReference type="PROSITE-ProRule" id="PRU00489"/>
    </source>
</evidence>
<evidence type="ECO:0008006" key="4">
    <source>
        <dbReference type="Google" id="ProtNLM"/>
    </source>
</evidence>
<dbReference type="PROSITE" id="PS51143">
    <property type="entry name" value="MT_A70"/>
    <property type="match status" value="1"/>
</dbReference>
<name>A0ABQ9HGG3_9NEOP</name>
<dbReference type="PROSITE" id="PS00092">
    <property type="entry name" value="N6_MTASE"/>
    <property type="match status" value="1"/>
</dbReference>
<comment type="caution">
    <text evidence="2">The sequence shown here is derived from an EMBL/GenBank/DDBJ whole genome shotgun (WGS) entry which is preliminary data.</text>
</comment>